<dbReference type="Proteomes" id="UP000789901">
    <property type="component" value="Unassembled WGS sequence"/>
</dbReference>
<proteinExistence type="predicted"/>
<name>A0ABN7WD43_GIGMA</name>
<protein>
    <submittedName>
        <fullName evidence="1">15168_t:CDS:1</fullName>
    </submittedName>
</protein>
<gene>
    <name evidence="1" type="ORF">GMARGA_LOCUS29564</name>
</gene>
<reference evidence="1 2" key="1">
    <citation type="submission" date="2021-06" db="EMBL/GenBank/DDBJ databases">
        <authorList>
            <person name="Kallberg Y."/>
            <person name="Tangrot J."/>
            <person name="Rosling A."/>
        </authorList>
    </citation>
    <scope>NUCLEOTIDE SEQUENCE [LARGE SCALE GENOMIC DNA]</scope>
    <source>
        <strain evidence="1 2">120-4 pot B 10/14</strain>
    </source>
</reference>
<comment type="caution">
    <text evidence="1">The sequence shown here is derived from an EMBL/GenBank/DDBJ whole genome shotgun (WGS) entry which is preliminary data.</text>
</comment>
<organism evidence="1 2">
    <name type="scientific">Gigaspora margarita</name>
    <dbReference type="NCBI Taxonomy" id="4874"/>
    <lineage>
        <taxon>Eukaryota</taxon>
        <taxon>Fungi</taxon>
        <taxon>Fungi incertae sedis</taxon>
        <taxon>Mucoromycota</taxon>
        <taxon>Glomeromycotina</taxon>
        <taxon>Glomeromycetes</taxon>
        <taxon>Diversisporales</taxon>
        <taxon>Gigasporaceae</taxon>
        <taxon>Gigaspora</taxon>
    </lineage>
</organism>
<feature type="non-terminal residue" evidence="1">
    <location>
        <position position="1"/>
    </location>
</feature>
<sequence>VTFTCIRTTSTKWEINNSYQRILNNYYYVDINWISDEQTSKSYLYGVDANLTIFDSINLAWINSTSNLQNLLQGILATPNNQFDSVDNNNSSSNNIFDSINTKTDGVSIRWIVTLFVI</sequence>
<dbReference type="EMBL" id="CAJVQB010040033">
    <property type="protein sequence ID" value="CAG8827982.1"/>
    <property type="molecule type" value="Genomic_DNA"/>
</dbReference>
<feature type="non-terminal residue" evidence="1">
    <location>
        <position position="118"/>
    </location>
</feature>
<accession>A0ABN7WD43</accession>
<evidence type="ECO:0000313" key="1">
    <source>
        <dbReference type="EMBL" id="CAG8827982.1"/>
    </source>
</evidence>
<evidence type="ECO:0000313" key="2">
    <source>
        <dbReference type="Proteomes" id="UP000789901"/>
    </source>
</evidence>
<keyword evidence="2" id="KW-1185">Reference proteome</keyword>